<organism evidence="3 6">
    <name type="scientific">Adineta steineri</name>
    <dbReference type="NCBI Taxonomy" id="433720"/>
    <lineage>
        <taxon>Eukaryota</taxon>
        <taxon>Metazoa</taxon>
        <taxon>Spiralia</taxon>
        <taxon>Gnathifera</taxon>
        <taxon>Rotifera</taxon>
        <taxon>Eurotatoria</taxon>
        <taxon>Bdelloidea</taxon>
        <taxon>Adinetida</taxon>
        <taxon>Adinetidae</taxon>
        <taxon>Adineta</taxon>
    </lineage>
</organism>
<feature type="compositionally biased region" description="Low complexity" evidence="1">
    <location>
        <begin position="30"/>
        <end position="44"/>
    </location>
</feature>
<dbReference type="Gene3D" id="1.10.510.10">
    <property type="entry name" value="Transferase(Phosphotransferase) domain 1"/>
    <property type="match status" value="1"/>
</dbReference>
<dbReference type="PROSITE" id="PS50011">
    <property type="entry name" value="PROTEIN_KINASE_DOM"/>
    <property type="match status" value="1"/>
</dbReference>
<feature type="compositionally biased region" description="Low complexity" evidence="1">
    <location>
        <begin position="1"/>
        <end position="16"/>
    </location>
</feature>
<feature type="domain" description="Protein kinase" evidence="2">
    <location>
        <begin position="77"/>
        <end position="350"/>
    </location>
</feature>
<dbReference type="OrthoDB" id="410920at2759"/>
<dbReference type="PANTHER" id="PTHR22961:SF13">
    <property type="entry name" value="TRIBBLES"/>
    <property type="match status" value="1"/>
</dbReference>
<dbReference type="InterPro" id="IPR000719">
    <property type="entry name" value="Prot_kinase_dom"/>
</dbReference>
<proteinExistence type="predicted"/>
<evidence type="ECO:0000256" key="1">
    <source>
        <dbReference type="SAM" id="MobiDB-lite"/>
    </source>
</evidence>
<dbReference type="InterPro" id="IPR024104">
    <property type="entry name" value="Tribbles/Ser_Thr_kinase_40"/>
</dbReference>
<dbReference type="EMBL" id="CAJNOI010000032">
    <property type="protein sequence ID" value="CAF0885662.1"/>
    <property type="molecule type" value="Genomic_DNA"/>
</dbReference>
<evidence type="ECO:0000313" key="4">
    <source>
        <dbReference type="EMBL" id="CAF1158692.1"/>
    </source>
</evidence>
<evidence type="ECO:0000259" key="2">
    <source>
        <dbReference type="PROSITE" id="PS50011"/>
    </source>
</evidence>
<dbReference type="SUPFAM" id="SSF56112">
    <property type="entry name" value="Protein kinase-like (PK-like)"/>
    <property type="match status" value="1"/>
</dbReference>
<gene>
    <name evidence="3" type="ORF">BJG266_LOCUS9669</name>
    <name evidence="4" type="ORF">QVE165_LOCUS23429</name>
</gene>
<sequence>MSTLPSSSSSQTSHHTSSAKHTDLRLLTQTSSSSSSSPRNPSTSIPQSTDPSGPLTPDATHLVNPFAALAAVNIPSLPSVRIIGEYEFSETKFDDFKCARHIPTGEALLYKEFSLEIVRQRLEPYQRLITILQLSNTNSQLTLEQLAHKYHIHFFRDIISLDRTAIVLYPNYTNNLHQYITEKHRLNENESRNLFSQIVRAVQICHRVGLIVRDLKLRKIIFNDNIHTHLLLTGIDESIMLSTPTTTDDHVSSRFSCPVYACPEIVLNRQMYSGKMADSWSLGIILYTMLFGRYPFCDRTLVGLFIKIGRCRPDIPRTISLKARSLLRSLIRVKPDERLLTQDILGHVWFGGDRSASTLSMSTSITNSIINEDLVLSNNTNCINNNNINDMTTKEDAVVPNFECE</sequence>
<dbReference type="Proteomes" id="UP000663877">
    <property type="component" value="Unassembled WGS sequence"/>
</dbReference>
<evidence type="ECO:0000313" key="5">
    <source>
        <dbReference type="Proteomes" id="UP000663832"/>
    </source>
</evidence>
<dbReference type="GO" id="GO:0032436">
    <property type="term" value="P:positive regulation of proteasomal ubiquitin-dependent protein catabolic process"/>
    <property type="evidence" value="ECO:0007669"/>
    <property type="project" value="TreeGrafter"/>
</dbReference>
<feature type="region of interest" description="Disordered" evidence="1">
    <location>
        <begin position="1"/>
        <end position="58"/>
    </location>
</feature>
<dbReference type="GO" id="GO:0005524">
    <property type="term" value="F:ATP binding"/>
    <property type="evidence" value="ECO:0007669"/>
    <property type="project" value="InterPro"/>
</dbReference>
<dbReference type="Pfam" id="PF00069">
    <property type="entry name" value="Pkinase"/>
    <property type="match status" value="1"/>
</dbReference>
<protein>
    <recommendedName>
        <fullName evidence="2">Protein kinase domain-containing protein</fullName>
    </recommendedName>
</protein>
<dbReference type="AlphaFoldDB" id="A0A813YKW0"/>
<keyword evidence="5" id="KW-1185">Reference proteome</keyword>
<dbReference type="GO" id="GO:0031434">
    <property type="term" value="F:mitogen-activated protein kinase kinase binding"/>
    <property type="evidence" value="ECO:0007669"/>
    <property type="project" value="TreeGrafter"/>
</dbReference>
<evidence type="ECO:0000313" key="6">
    <source>
        <dbReference type="Proteomes" id="UP000663877"/>
    </source>
</evidence>
<dbReference type="GO" id="GO:0005634">
    <property type="term" value="C:nucleus"/>
    <property type="evidence" value="ECO:0007669"/>
    <property type="project" value="TreeGrafter"/>
</dbReference>
<name>A0A813YKW0_9BILA</name>
<dbReference type="SMART" id="SM00220">
    <property type="entry name" value="S_TKc"/>
    <property type="match status" value="1"/>
</dbReference>
<dbReference type="PANTHER" id="PTHR22961">
    <property type="entry name" value="SER/THR PROTEIN KINASE-TRB"/>
    <property type="match status" value="1"/>
</dbReference>
<dbReference type="EMBL" id="CAJNOM010000159">
    <property type="protein sequence ID" value="CAF1158692.1"/>
    <property type="molecule type" value="Genomic_DNA"/>
</dbReference>
<evidence type="ECO:0000313" key="3">
    <source>
        <dbReference type="EMBL" id="CAF0885662.1"/>
    </source>
</evidence>
<comment type="caution">
    <text evidence="3">The sequence shown here is derived from an EMBL/GenBank/DDBJ whole genome shotgun (WGS) entry which is preliminary data.</text>
</comment>
<dbReference type="GO" id="GO:0004672">
    <property type="term" value="F:protein kinase activity"/>
    <property type="evidence" value="ECO:0007669"/>
    <property type="project" value="InterPro"/>
</dbReference>
<dbReference type="Proteomes" id="UP000663832">
    <property type="component" value="Unassembled WGS sequence"/>
</dbReference>
<accession>A0A813YKW0</accession>
<reference evidence="3" key="1">
    <citation type="submission" date="2021-02" db="EMBL/GenBank/DDBJ databases">
        <authorList>
            <person name="Nowell W R."/>
        </authorList>
    </citation>
    <scope>NUCLEOTIDE SEQUENCE</scope>
</reference>
<dbReference type="InterPro" id="IPR011009">
    <property type="entry name" value="Kinase-like_dom_sf"/>
</dbReference>